<proteinExistence type="predicted"/>
<sequence>MSNYSRPSNSPERLLLRYRATWQSFSGFRHR</sequence>
<protein>
    <submittedName>
        <fullName evidence="1">Uncharacterized protein</fullName>
    </submittedName>
</protein>
<gene>
    <name evidence="1" type="ORF">METZ01_LOCUS387042</name>
</gene>
<organism evidence="1">
    <name type="scientific">marine metagenome</name>
    <dbReference type="NCBI Taxonomy" id="408172"/>
    <lineage>
        <taxon>unclassified sequences</taxon>
        <taxon>metagenomes</taxon>
        <taxon>ecological metagenomes</taxon>
    </lineage>
</organism>
<accession>A0A382UKG3</accession>
<name>A0A382UKG3_9ZZZZ</name>
<dbReference type="EMBL" id="UINC01144584">
    <property type="protein sequence ID" value="SVD34188.1"/>
    <property type="molecule type" value="Genomic_DNA"/>
</dbReference>
<evidence type="ECO:0000313" key="1">
    <source>
        <dbReference type="EMBL" id="SVD34188.1"/>
    </source>
</evidence>
<reference evidence="1" key="1">
    <citation type="submission" date="2018-05" db="EMBL/GenBank/DDBJ databases">
        <authorList>
            <person name="Lanie J.A."/>
            <person name="Ng W.-L."/>
            <person name="Kazmierczak K.M."/>
            <person name="Andrzejewski T.M."/>
            <person name="Davidsen T.M."/>
            <person name="Wayne K.J."/>
            <person name="Tettelin H."/>
            <person name="Glass J.I."/>
            <person name="Rusch D."/>
            <person name="Podicherti R."/>
            <person name="Tsui H.-C.T."/>
            <person name="Winkler M.E."/>
        </authorList>
    </citation>
    <scope>NUCLEOTIDE SEQUENCE</scope>
</reference>
<dbReference type="AlphaFoldDB" id="A0A382UKG3"/>